<dbReference type="AlphaFoldDB" id="A0A0F9D4S1"/>
<accession>A0A0F9D4S1</accession>
<gene>
    <name evidence="2" type="ORF">LCGC14_2323070</name>
</gene>
<feature type="coiled-coil region" evidence="1">
    <location>
        <begin position="15"/>
        <end position="42"/>
    </location>
</feature>
<reference evidence="2" key="1">
    <citation type="journal article" date="2015" name="Nature">
        <title>Complex archaea that bridge the gap between prokaryotes and eukaryotes.</title>
        <authorList>
            <person name="Spang A."/>
            <person name="Saw J.H."/>
            <person name="Jorgensen S.L."/>
            <person name="Zaremba-Niedzwiedzka K."/>
            <person name="Martijn J."/>
            <person name="Lind A.E."/>
            <person name="van Eijk R."/>
            <person name="Schleper C."/>
            <person name="Guy L."/>
            <person name="Ettema T.J."/>
        </authorList>
    </citation>
    <scope>NUCLEOTIDE SEQUENCE</scope>
</reference>
<dbReference type="EMBL" id="LAZR01033232">
    <property type="protein sequence ID" value="KKL48681.1"/>
    <property type="molecule type" value="Genomic_DNA"/>
</dbReference>
<protein>
    <submittedName>
        <fullName evidence="2">Uncharacterized protein</fullName>
    </submittedName>
</protein>
<proteinExistence type="predicted"/>
<evidence type="ECO:0000256" key="1">
    <source>
        <dbReference type="SAM" id="Coils"/>
    </source>
</evidence>
<organism evidence="2">
    <name type="scientific">marine sediment metagenome</name>
    <dbReference type="NCBI Taxonomy" id="412755"/>
    <lineage>
        <taxon>unclassified sequences</taxon>
        <taxon>metagenomes</taxon>
        <taxon>ecological metagenomes</taxon>
    </lineage>
</organism>
<comment type="caution">
    <text evidence="2">The sequence shown here is derived from an EMBL/GenBank/DDBJ whole genome shotgun (WGS) entry which is preliminary data.</text>
</comment>
<keyword evidence="1" id="KW-0175">Coiled coil</keyword>
<sequence length="50" mass="5993">MCEQESILRTIEDALFKMNELLSDMQDDINKMEARIRQIRDEGTYEEGWP</sequence>
<name>A0A0F9D4S1_9ZZZZ</name>
<evidence type="ECO:0000313" key="2">
    <source>
        <dbReference type="EMBL" id="KKL48681.1"/>
    </source>
</evidence>